<feature type="signal peptide" evidence="1">
    <location>
        <begin position="1"/>
        <end position="24"/>
    </location>
</feature>
<reference evidence="2" key="1">
    <citation type="submission" date="2014-12" db="EMBL/GenBank/DDBJ databases">
        <title>Parallel Evolution in Life History Adaptation Evident in the Tissue-Specific Poeciliopsis prolifica transcriptome.</title>
        <authorList>
            <person name="Jue N.K."/>
            <person name="Foley R.J."/>
            <person name="Obergfell C."/>
            <person name="Reznick D.N."/>
            <person name="O'Neill R.J."/>
            <person name="O'Neill M.J."/>
        </authorList>
    </citation>
    <scope>NUCLEOTIDE SEQUENCE</scope>
</reference>
<feature type="non-terminal residue" evidence="2">
    <location>
        <position position="1"/>
    </location>
</feature>
<name>A0A0S7EQD6_9TELE</name>
<protein>
    <submittedName>
        <fullName evidence="2">PPUP9538</fullName>
    </submittedName>
</protein>
<dbReference type="AlphaFoldDB" id="A0A0S7EQD6"/>
<sequence length="135" mass="15656">PRAIKSCLFHLWFLLCLSAPLSLSWQCTLTSSSERQQIFTELQGLSCSPAKRPVHQSVPLSHFIHHVEECNATLLEILRQVFIINSHDLSGHPKIKHLENPDKQISFKIQPMVFDKKFALDSAYQNPCKFYWTFF</sequence>
<proteinExistence type="predicted"/>
<dbReference type="EMBL" id="GBYX01476635">
    <property type="protein sequence ID" value="JAO05042.1"/>
    <property type="molecule type" value="Transcribed_RNA"/>
</dbReference>
<keyword evidence="1" id="KW-0732">Signal</keyword>
<accession>A0A0S7EQD6</accession>
<evidence type="ECO:0000256" key="1">
    <source>
        <dbReference type="SAM" id="SignalP"/>
    </source>
</evidence>
<feature type="chain" id="PRO_5006634992" evidence="1">
    <location>
        <begin position="25"/>
        <end position="135"/>
    </location>
</feature>
<organism evidence="2">
    <name type="scientific">Poeciliopsis prolifica</name>
    <name type="common">blackstripe livebearer</name>
    <dbReference type="NCBI Taxonomy" id="188132"/>
    <lineage>
        <taxon>Eukaryota</taxon>
        <taxon>Metazoa</taxon>
        <taxon>Chordata</taxon>
        <taxon>Craniata</taxon>
        <taxon>Vertebrata</taxon>
        <taxon>Euteleostomi</taxon>
        <taxon>Actinopterygii</taxon>
        <taxon>Neopterygii</taxon>
        <taxon>Teleostei</taxon>
        <taxon>Neoteleostei</taxon>
        <taxon>Acanthomorphata</taxon>
        <taxon>Ovalentaria</taxon>
        <taxon>Atherinomorphae</taxon>
        <taxon>Cyprinodontiformes</taxon>
        <taxon>Poeciliidae</taxon>
        <taxon>Poeciliinae</taxon>
        <taxon>Poeciliopsis</taxon>
    </lineage>
</organism>
<evidence type="ECO:0000313" key="2">
    <source>
        <dbReference type="EMBL" id="JAO05042.1"/>
    </source>
</evidence>
<feature type="non-terminal residue" evidence="2">
    <location>
        <position position="135"/>
    </location>
</feature>
<gene>
    <name evidence="2" type="primary">PPUP9538</name>
</gene>